<evidence type="ECO:0000256" key="2">
    <source>
        <dbReference type="ARBA" id="ARBA00023002"/>
    </source>
</evidence>
<gene>
    <name evidence="4" type="ORF">DFP80_104157</name>
</gene>
<proteinExistence type="inferred from homology"/>
<dbReference type="Gene3D" id="3.40.50.720">
    <property type="entry name" value="NAD(P)-binding Rossmann-like Domain"/>
    <property type="match status" value="1"/>
</dbReference>
<dbReference type="NCBIfam" id="NF005065">
    <property type="entry name" value="PRK06482.1"/>
    <property type="match status" value="1"/>
</dbReference>
<dbReference type="PANTHER" id="PTHR43976">
    <property type="entry name" value="SHORT CHAIN DEHYDROGENASE"/>
    <property type="match status" value="1"/>
</dbReference>
<dbReference type="SUPFAM" id="SSF51735">
    <property type="entry name" value="NAD(P)-binding Rossmann-fold domains"/>
    <property type="match status" value="1"/>
</dbReference>
<dbReference type="GO" id="GO:0016491">
    <property type="term" value="F:oxidoreductase activity"/>
    <property type="evidence" value="ECO:0007669"/>
    <property type="project" value="UniProtKB-KW"/>
</dbReference>
<evidence type="ECO:0000313" key="4">
    <source>
        <dbReference type="EMBL" id="RBP84254.1"/>
    </source>
</evidence>
<protein>
    <submittedName>
        <fullName evidence="4">Short-subunit dehydrogenase</fullName>
    </submittedName>
</protein>
<evidence type="ECO:0000256" key="1">
    <source>
        <dbReference type="ARBA" id="ARBA00006484"/>
    </source>
</evidence>
<keyword evidence="5" id="KW-1185">Reference proteome</keyword>
<dbReference type="InterPro" id="IPR051911">
    <property type="entry name" value="SDR_oxidoreductase"/>
</dbReference>
<comment type="caution">
    <text evidence="4">The sequence shown here is derived from an EMBL/GenBank/DDBJ whole genome shotgun (WGS) entry which is preliminary data.</text>
</comment>
<dbReference type="PRINTS" id="PR00081">
    <property type="entry name" value="GDHRDH"/>
</dbReference>
<dbReference type="InterPro" id="IPR002347">
    <property type="entry name" value="SDR_fam"/>
</dbReference>
<sequence length="275" mass="29930">MLNKTWFITGASSGLGLKLTKQALSRGDKVFATVRKISTLDELKASFPESLQVLQLDLTDLGSVRSAVDTAFMAGPIDFVVSNAGYGLFGVAEALTDRQIDRQITTNLTGSIQLIRAALPHLRKQDKGRIVQISSEGGQVAYPNFSLYHASKWGIEGFIESVSQEVNEYGIDCVIIEPGPTETNFAKGLDLADSLESYQNSAAEKMRHALFNGDFPIKGDADNTVTAMLKVIDMPKAPFRVALGSIAFDNIHRALTSRLAELEKQKNLAYSADKN</sequence>
<dbReference type="PANTHER" id="PTHR43976:SF16">
    <property type="entry name" value="SHORT-CHAIN DEHYDROGENASE_REDUCTASE FAMILY PROTEIN"/>
    <property type="match status" value="1"/>
</dbReference>
<dbReference type="InterPro" id="IPR036291">
    <property type="entry name" value="NAD(P)-bd_dom_sf"/>
</dbReference>
<dbReference type="Proteomes" id="UP000252792">
    <property type="component" value="Unassembled WGS sequence"/>
</dbReference>
<reference evidence="4 5" key="1">
    <citation type="submission" date="2018-06" db="EMBL/GenBank/DDBJ databases">
        <title>Genomic Encyclopedia of Type Strains, Phase III (KMG-III): the genomes of soil and plant-associated and newly described type strains.</title>
        <authorList>
            <person name="Whitman W."/>
        </authorList>
    </citation>
    <scope>NUCLEOTIDE SEQUENCE [LARGE SCALE GENOMIC DNA]</scope>
    <source>
        <strain evidence="4 5">CECT 7377</strain>
    </source>
</reference>
<evidence type="ECO:0000256" key="3">
    <source>
        <dbReference type="RuleBase" id="RU000363"/>
    </source>
</evidence>
<evidence type="ECO:0000313" key="5">
    <source>
        <dbReference type="Proteomes" id="UP000252792"/>
    </source>
</evidence>
<dbReference type="RefSeq" id="WP_113915903.1">
    <property type="nucleotide sequence ID" value="NZ_QNSE01000004.1"/>
</dbReference>
<dbReference type="OrthoDB" id="9775296at2"/>
<accession>A0A366JD78</accession>
<dbReference type="Pfam" id="PF00106">
    <property type="entry name" value="adh_short"/>
    <property type="match status" value="1"/>
</dbReference>
<name>A0A366JD78_9GAMM</name>
<organism evidence="4 5">
    <name type="scientific">Marinomonas rhizomae</name>
    <dbReference type="NCBI Taxonomy" id="491948"/>
    <lineage>
        <taxon>Bacteria</taxon>
        <taxon>Pseudomonadati</taxon>
        <taxon>Pseudomonadota</taxon>
        <taxon>Gammaproteobacteria</taxon>
        <taxon>Oceanospirillales</taxon>
        <taxon>Oceanospirillaceae</taxon>
        <taxon>Marinomonas</taxon>
    </lineage>
</organism>
<dbReference type="AlphaFoldDB" id="A0A366JD78"/>
<keyword evidence="2" id="KW-0560">Oxidoreductase</keyword>
<dbReference type="CDD" id="cd05374">
    <property type="entry name" value="17beta-HSD-like_SDR_c"/>
    <property type="match status" value="1"/>
</dbReference>
<dbReference type="EMBL" id="QNSE01000004">
    <property type="protein sequence ID" value="RBP84254.1"/>
    <property type="molecule type" value="Genomic_DNA"/>
</dbReference>
<dbReference type="PRINTS" id="PR00080">
    <property type="entry name" value="SDRFAMILY"/>
</dbReference>
<comment type="similarity">
    <text evidence="1 3">Belongs to the short-chain dehydrogenases/reductases (SDR) family.</text>
</comment>